<reference evidence="3" key="1">
    <citation type="submission" date="2024-02" db="UniProtKB">
        <authorList>
            <consortium name="WormBaseParasite"/>
        </authorList>
    </citation>
    <scope>IDENTIFICATION</scope>
</reference>
<proteinExistence type="predicted"/>
<keyword evidence="2" id="KW-1185">Reference proteome</keyword>
<organism evidence="2 3">
    <name type="scientific">Mesorhabditis belari</name>
    <dbReference type="NCBI Taxonomy" id="2138241"/>
    <lineage>
        <taxon>Eukaryota</taxon>
        <taxon>Metazoa</taxon>
        <taxon>Ecdysozoa</taxon>
        <taxon>Nematoda</taxon>
        <taxon>Chromadorea</taxon>
        <taxon>Rhabditida</taxon>
        <taxon>Rhabditina</taxon>
        <taxon>Rhabditomorpha</taxon>
        <taxon>Rhabditoidea</taxon>
        <taxon>Rhabditidae</taxon>
        <taxon>Mesorhabditinae</taxon>
        <taxon>Mesorhabditis</taxon>
    </lineage>
</organism>
<sequence>MNYHQANLLNRYTLSIENTRVTLYHEDERRKAGSEPERQRVIQQEELFKIFYKTHVKLGHAGICVMWKGLREFLWYFKRNNCYIRQSLGRMRNEASKSKENSRGVTNTDAKTE</sequence>
<protein>
    <recommendedName>
        <fullName evidence="4">Integrase zinc-binding domain-containing protein</fullName>
    </recommendedName>
</protein>
<feature type="compositionally biased region" description="Basic and acidic residues" evidence="1">
    <location>
        <begin position="91"/>
        <end position="102"/>
    </location>
</feature>
<evidence type="ECO:0008006" key="4">
    <source>
        <dbReference type="Google" id="ProtNLM"/>
    </source>
</evidence>
<evidence type="ECO:0000313" key="3">
    <source>
        <dbReference type="WBParaSite" id="MBELARI_LOCUS7252"/>
    </source>
</evidence>
<feature type="region of interest" description="Disordered" evidence="1">
    <location>
        <begin position="91"/>
        <end position="113"/>
    </location>
</feature>
<evidence type="ECO:0000313" key="2">
    <source>
        <dbReference type="Proteomes" id="UP000887575"/>
    </source>
</evidence>
<evidence type="ECO:0000256" key="1">
    <source>
        <dbReference type="SAM" id="MobiDB-lite"/>
    </source>
</evidence>
<accession>A0AAF3FME3</accession>
<dbReference type="WBParaSite" id="MBELARI_LOCUS7252">
    <property type="protein sequence ID" value="MBELARI_LOCUS7252"/>
    <property type="gene ID" value="MBELARI_LOCUS7252"/>
</dbReference>
<feature type="compositionally biased region" description="Polar residues" evidence="1">
    <location>
        <begin position="103"/>
        <end position="113"/>
    </location>
</feature>
<dbReference type="Proteomes" id="UP000887575">
    <property type="component" value="Unassembled WGS sequence"/>
</dbReference>
<name>A0AAF3FME3_9BILA</name>
<dbReference type="AlphaFoldDB" id="A0AAF3FME3"/>